<dbReference type="Gene3D" id="2.30.30.40">
    <property type="entry name" value="SH3 Domains"/>
    <property type="match status" value="1"/>
</dbReference>
<comment type="caution">
    <text evidence="5">The sequence shown here is derived from an EMBL/GenBank/DDBJ whole genome shotgun (WGS) entry which is preliminary data.</text>
</comment>
<dbReference type="InterPro" id="IPR036028">
    <property type="entry name" value="SH3-like_dom_sf"/>
</dbReference>
<evidence type="ECO:0000259" key="4">
    <source>
        <dbReference type="PROSITE" id="PS50002"/>
    </source>
</evidence>
<dbReference type="PANTHER" id="PTHR45929">
    <property type="entry name" value="JAK PATHWAY SIGNAL TRANSDUCTION ADAPTOR MOLECULE"/>
    <property type="match status" value="1"/>
</dbReference>
<dbReference type="STRING" id="1432141.A0A015MYI5"/>
<dbReference type="OrthoDB" id="27823at2759"/>
<dbReference type="Pfam" id="PF00018">
    <property type="entry name" value="SH3_1"/>
    <property type="match status" value="1"/>
</dbReference>
<protein>
    <submittedName>
        <fullName evidence="5">Hse1p</fullName>
    </submittedName>
</protein>
<sequence length="407" mass="45821">MNMRPSSQPQSNRNSQQQQGPGDIRRLSNTNSSSPTLTQVPQQGGYQQQQIQGQMISQDQIPTQGNNNNNNNNSSNLNRSDTLRTTSTNSSNNSLGIQLDVLGRVKQDDLAESFVINGGRLPPESARFQMNSQGIPQGVQQQISSQGQISPQGQQVYQHNNYNLPINQSSFRGQPQQVVRQQQIISPQIQQQVQQQQLNRSNTLNSNSTLTSAFHHQQQQGNPRTTLQGSVSVQQQQQPLVGGQLAGQPQHQLNFQDQNFYTGPIMAQAQYQRPPVGGGANVQGFQQIQQVPQQHHLHRQLPQFGLQQSLQPMARGIQLQYGHQPILQRSIIPIDNRQRTEDGKPIEFYVKALYDYQKTIPEEISFTANDVIAVLNTHSDGWWEGEILDETRRNRGLFPSNYTEILR</sequence>
<feature type="domain" description="SH3" evidence="4">
    <location>
        <begin position="345"/>
        <end position="407"/>
    </location>
</feature>
<dbReference type="PANTHER" id="PTHR45929:SF3">
    <property type="entry name" value="JAK PATHWAY SIGNAL TRANSDUCTION ADAPTOR MOLECULE"/>
    <property type="match status" value="1"/>
</dbReference>
<reference evidence="5 6" key="1">
    <citation type="submission" date="2014-02" db="EMBL/GenBank/DDBJ databases">
        <title>Single nucleus genome sequencing reveals high similarity among nuclei of an endomycorrhizal fungus.</title>
        <authorList>
            <person name="Lin K."/>
            <person name="Geurts R."/>
            <person name="Zhang Z."/>
            <person name="Limpens E."/>
            <person name="Saunders D.G."/>
            <person name="Mu D."/>
            <person name="Pang E."/>
            <person name="Cao H."/>
            <person name="Cha H."/>
            <person name="Lin T."/>
            <person name="Zhou Q."/>
            <person name="Shang Y."/>
            <person name="Li Y."/>
            <person name="Ivanov S."/>
            <person name="Sharma T."/>
            <person name="Velzen R.V."/>
            <person name="Ruijter N.D."/>
            <person name="Aanen D.K."/>
            <person name="Win J."/>
            <person name="Kamoun S."/>
            <person name="Bisseling T."/>
            <person name="Huang S."/>
        </authorList>
    </citation>
    <scope>NUCLEOTIDE SEQUENCE [LARGE SCALE GENOMIC DNA]</scope>
    <source>
        <strain evidence="6">DAOM197198w</strain>
    </source>
</reference>
<evidence type="ECO:0000256" key="2">
    <source>
        <dbReference type="PROSITE-ProRule" id="PRU00192"/>
    </source>
</evidence>
<feature type="compositionally biased region" description="Low complexity" evidence="3">
    <location>
        <begin position="1"/>
        <end position="19"/>
    </location>
</feature>
<evidence type="ECO:0000313" key="6">
    <source>
        <dbReference type="Proteomes" id="UP000022910"/>
    </source>
</evidence>
<dbReference type="Proteomes" id="UP000022910">
    <property type="component" value="Unassembled WGS sequence"/>
</dbReference>
<keyword evidence="1 2" id="KW-0728">SH3 domain</keyword>
<dbReference type="PRINTS" id="PR00452">
    <property type="entry name" value="SH3DOMAIN"/>
</dbReference>
<evidence type="ECO:0000256" key="1">
    <source>
        <dbReference type="ARBA" id="ARBA00022443"/>
    </source>
</evidence>
<dbReference type="CDD" id="cd00174">
    <property type="entry name" value="SH3"/>
    <property type="match status" value="1"/>
</dbReference>
<dbReference type="SUPFAM" id="SSF50044">
    <property type="entry name" value="SH3-domain"/>
    <property type="match status" value="1"/>
</dbReference>
<dbReference type="PROSITE" id="PS50002">
    <property type="entry name" value="SH3"/>
    <property type="match status" value="1"/>
</dbReference>
<name>A0A015MYI5_RHIIW</name>
<feature type="compositionally biased region" description="Low complexity" evidence="3">
    <location>
        <begin position="27"/>
        <end position="94"/>
    </location>
</feature>
<dbReference type="InterPro" id="IPR050670">
    <property type="entry name" value="STAM"/>
</dbReference>
<dbReference type="HOGENOM" id="CLU_676440_0_0_1"/>
<dbReference type="SMART" id="SM00326">
    <property type="entry name" value="SH3"/>
    <property type="match status" value="1"/>
</dbReference>
<keyword evidence="6" id="KW-1185">Reference proteome</keyword>
<dbReference type="AlphaFoldDB" id="A0A015MYI5"/>
<organism evidence="5 6">
    <name type="scientific">Rhizophagus irregularis (strain DAOM 197198w)</name>
    <name type="common">Glomus intraradices</name>
    <dbReference type="NCBI Taxonomy" id="1432141"/>
    <lineage>
        <taxon>Eukaryota</taxon>
        <taxon>Fungi</taxon>
        <taxon>Fungi incertae sedis</taxon>
        <taxon>Mucoromycota</taxon>
        <taxon>Glomeromycotina</taxon>
        <taxon>Glomeromycetes</taxon>
        <taxon>Glomerales</taxon>
        <taxon>Glomeraceae</taxon>
        <taxon>Rhizophagus</taxon>
    </lineage>
</organism>
<dbReference type="InterPro" id="IPR001452">
    <property type="entry name" value="SH3_domain"/>
</dbReference>
<evidence type="ECO:0000313" key="5">
    <source>
        <dbReference type="EMBL" id="EXX71873.1"/>
    </source>
</evidence>
<proteinExistence type="predicted"/>
<gene>
    <name evidence="5" type="ORF">RirG_074640</name>
</gene>
<dbReference type="EMBL" id="JEMT01015877">
    <property type="protein sequence ID" value="EXX71873.1"/>
    <property type="molecule type" value="Genomic_DNA"/>
</dbReference>
<feature type="region of interest" description="Disordered" evidence="3">
    <location>
        <begin position="1"/>
        <end position="94"/>
    </location>
</feature>
<accession>A0A015MYI5</accession>
<evidence type="ECO:0000256" key="3">
    <source>
        <dbReference type="SAM" id="MobiDB-lite"/>
    </source>
</evidence>